<dbReference type="GO" id="GO:0005829">
    <property type="term" value="C:cytosol"/>
    <property type="evidence" value="ECO:0007669"/>
    <property type="project" value="TreeGrafter"/>
</dbReference>
<sequence length="146" mass="16133">MLSKTCEYAIRALVYIVFKSQKGNKLSIKDIAYEIDSPEHFTAKILQTLSRQGIVSSTKGPNGGFYIEKDSSPIPIINVIKAIDGPKPLDTCVLGLKACNDLEPCPMHKDYKGIKQNLLALFSTKTIQDLAEDVAEGKLLKSLYEK</sequence>
<dbReference type="Gene3D" id="1.10.10.10">
    <property type="entry name" value="Winged helix-like DNA-binding domain superfamily/Winged helix DNA-binding domain"/>
    <property type="match status" value="1"/>
</dbReference>
<dbReference type="InterPro" id="IPR036390">
    <property type="entry name" value="WH_DNA-bd_sf"/>
</dbReference>
<dbReference type="AlphaFoldDB" id="A0A2S4ZYZ0"/>
<keyword evidence="2" id="KW-1185">Reference proteome</keyword>
<evidence type="ECO:0000313" key="1">
    <source>
        <dbReference type="EMBL" id="POY35162.1"/>
    </source>
</evidence>
<dbReference type="GO" id="GO:0003700">
    <property type="term" value="F:DNA-binding transcription factor activity"/>
    <property type="evidence" value="ECO:0007669"/>
    <property type="project" value="TreeGrafter"/>
</dbReference>
<dbReference type="RefSeq" id="WP_103790250.1">
    <property type="nucleotide sequence ID" value="NZ_PQVF01000013.1"/>
</dbReference>
<dbReference type="InterPro" id="IPR000944">
    <property type="entry name" value="Tscrpt_reg_Rrf2"/>
</dbReference>
<gene>
    <name evidence="1" type="ORF">C3K47_16405</name>
</gene>
<dbReference type="EMBL" id="PQVF01000013">
    <property type="protein sequence ID" value="POY35162.1"/>
    <property type="molecule type" value="Genomic_DNA"/>
</dbReference>
<dbReference type="NCBIfam" id="TIGR00738">
    <property type="entry name" value="rrf2_super"/>
    <property type="match status" value="1"/>
</dbReference>
<dbReference type="InterPro" id="IPR036388">
    <property type="entry name" value="WH-like_DNA-bd_sf"/>
</dbReference>
<dbReference type="OrthoDB" id="9808360at2"/>
<reference evidence="1 2" key="1">
    <citation type="submission" date="2018-01" db="EMBL/GenBank/DDBJ databases">
        <authorList>
            <person name="Gaut B.S."/>
            <person name="Morton B.R."/>
            <person name="Clegg M.T."/>
            <person name="Duvall M.R."/>
        </authorList>
    </citation>
    <scope>NUCLEOTIDE SEQUENCE [LARGE SCALE GENOMIC DNA]</scope>
    <source>
        <strain evidence="1 2">HR-AV</strain>
    </source>
</reference>
<accession>A0A2S4ZYZ0</accession>
<comment type="caution">
    <text evidence="1">The sequence shown here is derived from an EMBL/GenBank/DDBJ whole genome shotgun (WGS) entry which is preliminary data.</text>
</comment>
<organism evidence="1 2">
    <name type="scientific">Solitalea longa</name>
    <dbReference type="NCBI Taxonomy" id="2079460"/>
    <lineage>
        <taxon>Bacteria</taxon>
        <taxon>Pseudomonadati</taxon>
        <taxon>Bacteroidota</taxon>
        <taxon>Sphingobacteriia</taxon>
        <taxon>Sphingobacteriales</taxon>
        <taxon>Sphingobacteriaceae</taxon>
        <taxon>Solitalea</taxon>
    </lineage>
</organism>
<dbReference type="PANTHER" id="PTHR33221">
    <property type="entry name" value="WINGED HELIX-TURN-HELIX TRANSCRIPTIONAL REGULATOR, RRF2 FAMILY"/>
    <property type="match status" value="1"/>
</dbReference>
<dbReference type="Pfam" id="PF02082">
    <property type="entry name" value="Rrf2"/>
    <property type="match status" value="1"/>
</dbReference>
<proteinExistence type="predicted"/>
<dbReference type="InterPro" id="IPR030489">
    <property type="entry name" value="TR_Rrf2-type_CS"/>
</dbReference>
<dbReference type="PROSITE" id="PS01332">
    <property type="entry name" value="HTH_RRF2_1"/>
    <property type="match status" value="1"/>
</dbReference>
<name>A0A2S4ZYZ0_9SPHI</name>
<protein>
    <submittedName>
        <fullName evidence="1">Transcriptional regulator</fullName>
    </submittedName>
</protein>
<dbReference type="PANTHER" id="PTHR33221:SF15">
    <property type="entry name" value="HTH-TYPE TRANSCRIPTIONAL REGULATOR YWGB-RELATED"/>
    <property type="match status" value="1"/>
</dbReference>
<dbReference type="SUPFAM" id="SSF46785">
    <property type="entry name" value="Winged helix' DNA-binding domain"/>
    <property type="match status" value="1"/>
</dbReference>
<evidence type="ECO:0000313" key="2">
    <source>
        <dbReference type="Proteomes" id="UP000236893"/>
    </source>
</evidence>
<dbReference type="Proteomes" id="UP000236893">
    <property type="component" value="Unassembled WGS sequence"/>
</dbReference>
<dbReference type="PROSITE" id="PS51197">
    <property type="entry name" value="HTH_RRF2_2"/>
    <property type="match status" value="1"/>
</dbReference>